<dbReference type="Gene3D" id="1.10.489.10">
    <property type="entry name" value="Chloroperoxidase-like"/>
    <property type="match status" value="1"/>
</dbReference>
<proteinExistence type="inferred from homology"/>
<keyword evidence="4" id="KW-0479">Metal-binding</keyword>
<evidence type="ECO:0000256" key="5">
    <source>
        <dbReference type="ARBA" id="ARBA00023002"/>
    </source>
</evidence>
<evidence type="ECO:0000259" key="8">
    <source>
        <dbReference type="PROSITE" id="PS51405"/>
    </source>
</evidence>
<keyword evidence="5" id="KW-0560">Oxidoreductase</keyword>
<keyword evidence="2 9" id="KW-0575">Peroxidase</keyword>
<evidence type="ECO:0000256" key="3">
    <source>
        <dbReference type="ARBA" id="ARBA00022617"/>
    </source>
</evidence>
<dbReference type="SUPFAM" id="SSF47571">
    <property type="entry name" value="Cloroperoxidase"/>
    <property type="match status" value="1"/>
</dbReference>
<dbReference type="PANTHER" id="PTHR33577:SF1">
    <property type="entry name" value="HEME HALOPEROXIDASE FAMILY PROFILE DOMAIN-CONTAINING PROTEIN"/>
    <property type="match status" value="1"/>
</dbReference>
<evidence type="ECO:0000256" key="2">
    <source>
        <dbReference type="ARBA" id="ARBA00022559"/>
    </source>
</evidence>
<keyword evidence="3" id="KW-0349">Heme</keyword>
<gene>
    <name evidence="9" type="ORF">EV356DRAFT_470571</name>
</gene>
<dbReference type="InterPro" id="IPR036851">
    <property type="entry name" value="Chloroperoxidase-like_sf"/>
</dbReference>
<dbReference type="GO" id="GO:0046872">
    <property type="term" value="F:metal ion binding"/>
    <property type="evidence" value="ECO:0007669"/>
    <property type="project" value="UniProtKB-KW"/>
</dbReference>
<dbReference type="Pfam" id="PF01328">
    <property type="entry name" value="Peroxidase_2"/>
    <property type="match status" value="1"/>
</dbReference>
<dbReference type="PROSITE" id="PS51405">
    <property type="entry name" value="HEME_HALOPEROXIDASE"/>
    <property type="match status" value="1"/>
</dbReference>
<comment type="cofactor">
    <cofactor evidence="1">
        <name>heme b</name>
        <dbReference type="ChEBI" id="CHEBI:60344"/>
    </cofactor>
</comment>
<evidence type="ECO:0000313" key="9">
    <source>
        <dbReference type="EMBL" id="KAF2232207.1"/>
    </source>
</evidence>
<reference evidence="9" key="1">
    <citation type="journal article" date="2020" name="Stud. Mycol.">
        <title>101 Dothideomycetes genomes: a test case for predicting lifestyles and emergence of pathogens.</title>
        <authorList>
            <person name="Haridas S."/>
            <person name="Albert R."/>
            <person name="Binder M."/>
            <person name="Bloem J."/>
            <person name="Labutti K."/>
            <person name="Salamov A."/>
            <person name="Andreopoulos B."/>
            <person name="Baker S."/>
            <person name="Barry K."/>
            <person name="Bills G."/>
            <person name="Bluhm B."/>
            <person name="Cannon C."/>
            <person name="Castanera R."/>
            <person name="Culley D."/>
            <person name="Daum C."/>
            <person name="Ezra D."/>
            <person name="Gonzalez J."/>
            <person name="Henrissat B."/>
            <person name="Kuo A."/>
            <person name="Liang C."/>
            <person name="Lipzen A."/>
            <person name="Lutzoni F."/>
            <person name="Magnuson J."/>
            <person name="Mondo S."/>
            <person name="Nolan M."/>
            <person name="Ohm R."/>
            <person name="Pangilinan J."/>
            <person name="Park H.-J."/>
            <person name="Ramirez L."/>
            <person name="Alfaro M."/>
            <person name="Sun H."/>
            <person name="Tritt A."/>
            <person name="Yoshinaga Y."/>
            <person name="Zwiers L.-H."/>
            <person name="Turgeon B."/>
            <person name="Goodwin S."/>
            <person name="Spatafora J."/>
            <person name="Crous P."/>
            <person name="Grigoriev I."/>
        </authorList>
    </citation>
    <scope>NUCLEOTIDE SEQUENCE</scope>
    <source>
        <strain evidence="9">Tuck. ex Michener</strain>
    </source>
</reference>
<name>A0A6A6H2U8_VIRVR</name>
<accession>A0A6A6H2U8</accession>
<dbReference type="GO" id="GO:0004601">
    <property type="term" value="F:peroxidase activity"/>
    <property type="evidence" value="ECO:0007669"/>
    <property type="project" value="UniProtKB-KW"/>
</dbReference>
<keyword evidence="6" id="KW-0408">Iron</keyword>
<keyword evidence="10" id="KW-1185">Reference proteome</keyword>
<evidence type="ECO:0000256" key="6">
    <source>
        <dbReference type="ARBA" id="ARBA00023004"/>
    </source>
</evidence>
<evidence type="ECO:0000256" key="4">
    <source>
        <dbReference type="ARBA" id="ARBA00022723"/>
    </source>
</evidence>
<dbReference type="Proteomes" id="UP000800092">
    <property type="component" value="Unassembled WGS sequence"/>
</dbReference>
<evidence type="ECO:0000256" key="7">
    <source>
        <dbReference type="ARBA" id="ARBA00025795"/>
    </source>
</evidence>
<sequence length="375" mass="41374">MAPSLTDLRGPCPGLNSLANHGYINRTGLTNATELINAQMNVFGIGRDFATALAVTAPIFSGDPNGVIVSIGGPPDRQYWNETSLKIPMPGLNGTHNFYEHDVSPTFGSLNKFGNDTQIINSQFTALYNRQFNVSNAKSNYSLDVMAAHRAFRRQEDISSDGYMFSALFPSLAVTAADHAFIAQLWGNRSAENPWGQTTKDILLSFYGVNRIILNADTPLFSPTGHSRIPTPWYRRPLETPYDFLAFSRDVLTMGKAYPEFFTIGGNIGAPNTFQNVSISDLTNGTYNETMLFEKNNALCLAMQSAVVTAPVWLETIYKDPDYPNGLVNSTLPPLLSSLECPNLKAVNSDLFLKFPGYTRALAHDNSTEMRKRQD</sequence>
<dbReference type="AlphaFoldDB" id="A0A6A6H2U8"/>
<organism evidence="9 10">
    <name type="scientific">Viridothelium virens</name>
    <name type="common">Speckled blister lichen</name>
    <name type="synonym">Trypethelium virens</name>
    <dbReference type="NCBI Taxonomy" id="1048519"/>
    <lineage>
        <taxon>Eukaryota</taxon>
        <taxon>Fungi</taxon>
        <taxon>Dikarya</taxon>
        <taxon>Ascomycota</taxon>
        <taxon>Pezizomycotina</taxon>
        <taxon>Dothideomycetes</taxon>
        <taxon>Dothideomycetes incertae sedis</taxon>
        <taxon>Trypetheliales</taxon>
        <taxon>Trypetheliaceae</taxon>
        <taxon>Viridothelium</taxon>
    </lineage>
</organism>
<dbReference type="InterPro" id="IPR000028">
    <property type="entry name" value="Chloroperoxidase"/>
</dbReference>
<comment type="similarity">
    <text evidence="7">Belongs to the chloroperoxidase family.</text>
</comment>
<evidence type="ECO:0000313" key="10">
    <source>
        <dbReference type="Proteomes" id="UP000800092"/>
    </source>
</evidence>
<dbReference type="EMBL" id="ML991818">
    <property type="protein sequence ID" value="KAF2232207.1"/>
    <property type="molecule type" value="Genomic_DNA"/>
</dbReference>
<dbReference type="OrthoDB" id="407298at2759"/>
<evidence type="ECO:0000256" key="1">
    <source>
        <dbReference type="ARBA" id="ARBA00001970"/>
    </source>
</evidence>
<protein>
    <submittedName>
        <fullName evidence="9">Cloroperoxidase</fullName>
    </submittedName>
</protein>
<feature type="domain" description="Heme haloperoxidase family profile" evidence="8">
    <location>
        <begin position="1"/>
        <end position="253"/>
    </location>
</feature>
<dbReference type="PANTHER" id="PTHR33577">
    <property type="entry name" value="STERIGMATOCYSTIN BIOSYNTHESIS PEROXIDASE STCC-RELATED"/>
    <property type="match status" value="1"/>
</dbReference>